<accession>A0A9D4RIF2</accession>
<organism evidence="2 3">
    <name type="scientific">Dreissena polymorpha</name>
    <name type="common">Zebra mussel</name>
    <name type="synonym">Mytilus polymorpha</name>
    <dbReference type="NCBI Taxonomy" id="45954"/>
    <lineage>
        <taxon>Eukaryota</taxon>
        <taxon>Metazoa</taxon>
        <taxon>Spiralia</taxon>
        <taxon>Lophotrochozoa</taxon>
        <taxon>Mollusca</taxon>
        <taxon>Bivalvia</taxon>
        <taxon>Autobranchia</taxon>
        <taxon>Heteroconchia</taxon>
        <taxon>Euheterodonta</taxon>
        <taxon>Imparidentia</taxon>
        <taxon>Neoheterodontei</taxon>
        <taxon>Myida</taxon>
        <taxon>Dreissenoidea</taxon>
        <taxon>Dreissenidae</taxon>
        <taxon>Dreissena</taxon>
    </lineage>
</organism>
<feature type="region of interest" description="Disordered" evidence="1">
    <location>
        <begin position="66"/>
        <end position="105"/>
    </location>
</feature>
<feature type="region of interest" description="Disordered" evidence="1">
    <location>
        <begin position="1"/>
        <end position="26"/>
    </location>
</feature>
<proteinExistence type="predicted"/>
<keyword evidence="3" id="KW-1185">Reference proteome</keyword>
<feature type="compositionally biased region" description="Basic residues" evidence="1">
    <location>
        <begin position="66"/>
        <end position="80"/>
    </location>
</feature>
<protein>
    <submittedName>
        <fullName evidence="2">Uncharacterized protein</fullName>
    </submittedName>
</protein>
<evidence type="ECO:0000313" key="3">
    <source>
        <dbReference type="Proteomes" id="UP000828390"/>
    </source>
</evidence>
<name>A0A9D4RIF2_DREPO</name>
<feature type="compositionally biased region" description="Basic residues" evidence="1">
    <location>
        <begin position="1"/>
        <end position="16"/>
    </location>
</feature>
<reference evidence="2" key="1">
    <citation type="journal article" date="2019" name="bioRxiv">
        <title>The Genome of the Zebra Mussel, Dreissena polymorpha: A Resource for Invasive Species Research.</title>
        <authorList>
            <person name="McCartney M.A."/>
            <person name="Auch B."/>
            <person name="Kono T."/>
            <person name="Mallez S."/>
            <person name="Zhang Y."/>
            <person name="Obille A."/>
            <person name="Becker A."/>
            <person name="Abrahante J.E."/>
            <person name="Garbe J."/>
            <person name="Badalamenti J.P."/>
            <person name="Herman A."/>
            <person name="Mangelson H."/>
            <person name="Liachko I."/>
            <person name="Sullivan S."/>
            <person name="Sone E.D."/>
            <person name="Koren S."/>
            <person name="Silverstein K.A.T."/>
            <person name="Beckman K.B."/>
            <person name="Gohl D.M."/>
        </authorList>
    </citation>
    <scope>NUCLEOTIDE SEQUENCE</scope>
    <source>
        <strain evidence="2">Duluth1</strain>
        <tissue evidence="2">Whole animal</tissue>
    </source>
</reference>
<evidence type="ECO:0000256" key="1">
    <source>
        <dbReference type="SAM" id="MobiDB-lite"/>
    </source>
</evidence>
<dbReference type="Proteomes" id="UP000828390">
    <property type="component" value="Unassembled WGS sequence"/>
</dbReference>
<gene>
    <name evidence="2" type="ORF">DPMN_030809</name>
</gene>
<sequence length="218" mass="24604">MGARTSHRPAAVRRRPMAGAPVHPCGGDRQGARLRVPRHAGQHGATAGPPLAPTLERRVVSRQCARGRHRAGDHRFRGDHRRSPAGQGHDSRVRVRATRQPAGAVSARAVQRGALHQVREYFVSQRDWTRLHGALDDLRSVYNQCFVFQLPADRQWFETAKGVCEKLEKMYEENDAAWWNSATATDGWLTQLTSPACHLSKFVYDEIGPRTGLRYVWW</sequence>
<evidence type="ECO:0000313" key="2">
    <source>
        <dbReference type="EMBL" id="KAH3867677.1"/>
    </source>
</evidence>
<comment type="caution">
    <text evidence="2">The sequence shown here is derived from an EMBL/GenBank/DDBJ whole genome shotgun (WGS) entry which is preliminary data.</text>
</comment>
<dbReference type="EMBL" id="JAIWYP010000002">
    <property type="protein sequence ID" value="KAH3867677.1"/>
    <property type="molecule type" value="Genomic_DNA"/>
</dbReference>
<reference evidence="2" key="2">
    <citation type="submission" date="2020-11" db="EMBL/GenBank/DDBJ databases">
        <authorList>
            <person name="McCartney M.A."/>
            <person name="Auch B."/>
            <person name="Kono T."/>
            <person name="Mallez S."/>
            <person name="Becker A."/>
            <person name="Gohl D.M."/>
            <person name="Silverstein K.A.T."/>
            <person name="Koren S."/>
            <person name="Bechman K.B."/>
            <person name="Herman A."/>
            <person name="Abrahante J.E."/>
            <person name="Garbe J."/>
        </authorList>
    </citation>
    <scope>NUCLEOTIDE SEQUENCE</scope>
    <source>
        <strain evidence="2">Duluth1</strain>
        <tissue evidence="2">Whole animal</tissue>
    </source>
</reference>
<dbReference type="AlphaFoldDB" id="A0A9D4RIF2"/>